<dbReference type="RefSeq" id="XP_060286914.1">
    <property type="nucleotide sequence ID" value="XM_060429701.1"/>
</dbReference>
<evidence type="ECO:0000313" key="3">
    <source>
        <dbReference type="Proteomes" id="UP001244011"/>
    </source>
</evidence>
<proteinExistence type="predicted"/>
<dbReference type="GeneID" id="85312888"/>
<organism evidence="2 3">
    <name type="scientific">Phialemonium atrogriseum</name>
    <dbReference type="NCBI Taxonomy" id="1093897"/>
    <lineage>
        <taxon>Eukaryota</taxon>
        <taxon>Fungi</taxon>
        <taxon>Dikarya</taxon>
        <taxon>Ascomycota</taxon>
        <taxon>Pezizomycotina</taxon>
        <taxon>Sordariomycetes</taxon>
        <taxon>Sordariomycetidae</taxon>
        <taxon>Cephalothecales</taxon>
        <taxon>Cephalothecaceae</taxon>
        <taxon>Phialemonium</taxon>
    </lineage>
</organism>
<name>A0AAJ0C674_9PEZI</name>
<feature type="compositionally biased region" description="Low complexity" evidence="1">
    <location>
        <begin position="13"/>
        <end position="36"/>
    </location>
</feature>
<reference evidence="2" key="1">
    <citation type="submission" date="2023-06" db="EMBL/GenBank/DDBJ databases">
        <title>Genome-scale phylogeny and comparative genomics of the fungal order Sordariales.</title>
        <authorList>
            <consortium name="Lawrence Berkeley National Laboratory"/>
            <person name="Hensen N."/>
            <person name="Bonometti L."/>
            <person name="Westerberg I."/>
            <person name="Brannstrom I.O."/>
            <person name="Guillou S."/>
            <person name="Cros-Aarteil S."/>
            <person name="Calhoun S."/>
            <person name="Haridas S."/>
            <person name="Kuo A."/>
            <person name="Mondo S."/>
            <person name="Pangilinan J."/>
            <person name="Riley R."/>
            <person name="Labutti K."/>
            <person name="Andreopoulos B."/>
            <person name="Lipzen A."/>
            <person name="Chen C."/>
            <person name="Yanf M."/>
            <person name="Daum C."/>
            <person name="Ng V."/>
            <person name="Clum A."/>
            <person name="Steindorff A."/>
            <person name="Ohm R."/>
            <person name="Martin F."/>
            <person name="Silar P."/>
            <person name="Natvig D."/>
            <person name="Lalanne C."/>
            <person name="Gautier V."/>
            <person name="Ament-Velasquez S.L."/>
            <person name="Kruys A."/>
            <person name="Hutchinson M.I."/>
            <person name="Powell A.J."/>
            <person name="Barry K."/>
            <person name="Miller A.N."/>
            <person name="Grigoriev I.V."/>
            <person name="Debuchy R."/>
            <person name="Gladieux P."/>
            <person name="Thoren M.H."/>
            <person name="Johannesson H."/>
        </authorList>
    </citation>
    <scope>NUCLEOTIDE SEQUENCE</scope>
    <source>
        <strain evidence="2">8032-3</strain>
    </source>
</reference>
<comment type="caution">
    <text evidence="2">The sequence shown here is derived from an EMBL/GenBank/DDBJ whole genome shotgun (WGS) entry which is preliminary data.</text>
</comment>
<gene>
    <name evidence="2" type="ORF">QBC33DRAFT_556176</name>
</gene>
<protein>
    <submittedName>
        <fullName evidence="2">Uncharacterized protein</fullName>
    </submittedName>
</protein>
<dbReference type="EMBL" id="MU839000">
    <property type="protein sequence ID" value="KAK1770701.1"/>
    <property type="molecule type" value="Genomic_DNA"/>
</dbReference>
<evidence type="ECO:0000256" key="1">
    <source>
        <dbReference type="SAM" id="MobiDB-lite"/>
    </source>
</evidence>
<sequence>MSSRSSRPPKTHYGSSSSVSSYSASDSDISSSGSARRSMDPAARPVASVEVLRCLRCARAVEITSTDDLRSSGMVRIGTNIYYCDRCAKMVGYK</sequence>
<dbReference type="Proteomes" id="UP001244011">
    <property type="component" value="Unassembled WGS sequence"/>
</dbReference>
<accession>A0AAJ0C674</accession>
<evidence type="ECO:0000313" key="2">
    <source>
        <dbReference type="EMBL" id="KAK1770701.1"/>
    </source>
</evidence>
<dbReference type="AlphaFoldDB" id="A0AAJ0C674"/>
<keyword evidence="3" id="KW-1185">Reference proteome</keyword>
<feature type="region of interest" description="Disordered" evidence="1">
    <location>
        <begin position="1"/>
        <end position="44"/>
    </location>
</feature>